<comment type="caution">
    <text evidence="3">The sequence shown here is derived from an EMBL/GenBank/DDBJ whole genome shotgun (WGS) entry which is preliminary data.</text>
</comment>
<gene>
    <name evidence="3" type="ORF">GCM10017559_80570</name>
</gene>
<feature type="transmembrane region" description="Helical" evidence="2">
    <location>
        <begin position="6"/>
        <end position="27"/>
    </location>
</feature>
<name>A0ABP6LF61_9ACTN</name>
<keyword evidence="2" id="KW-0812">Transmembrane</keyword>
<dbReference type="InterPro" id="IPR014719">
    <property type="entry name" value="Ribosomal_bL12_C/ClpS-like"/>
</dbReference>
<reference evidence="4" key="1">
    <citation type="journal article" date="2019" name="Int. J. Syst. Evol. Microbiol.">
        <title>The Global Catalogue of Microorganisms (GCM) 10K type strain sequencing project: providing services to taxonomists for standard genome sequencing and annotation.</title>
        <authorList>
            <consortium name="The Broad Institute Genomics Platform"/>
            <consortium name="The Broad Institute Genome Sequencing Center for Infectious Disease"/>
            <person name="Wu L."/>
            <person name="Ma J."/>
        </authorList>
    </citation>
    <scope>NUCLEOTIDE SEQUENCE [LARGE SCALE GENOMIC DNA]</scope>
    <source>
        <strain evidence="4">JCM 3106</strain>
    </source>
</reference>
<keyword evidence="2" id="KW-1133">Transmembrane helix</keyword>
<keyword evidence="2" id="KW-0472">Membrane</keyword>
<organism evidence="3 4">
    <name type="scientific">Streptosporangium longisporum</name>
    <dbReference type="NCBI Taxonomy" id="46187"/>
    <lineage>
        <taxon>Bacteria</taxon>
        <taxon>Bacillati</taxon>
        <taxon>Actinomycetota</taxon>
        <taxon>Actinomycetes</taxon>
        <taxon>Streptosporangiales</taxon>
        <taxon>Streptosporangiaceae</taxon>
        <taxon>Streptosporangium</taxon>
    </lineage>
</organism>
<accession>A0ABP6LF61</accession>
<dbReference type="Gene3D" id="3.30.1390.10">
    <property type="match status" value="1"/>
</dbReference>
<evidence type="ECO:0008006" key="5">
    <source>
        <dbReference type="Google" id="ProtNLM"/>
    </source>
</evidence>
<sequence length="168" mass="17625">MPNLGPTELLIILLLVVIPLVLVVTAVRRSSRRSSAASYGAPGAPGAPVKAAPAPGDLRELVTRLIRQGKKIEAIRELRRHTSLGLAEAKAVADAVDAGHDMWGHPLMARFRPANPMITPVAGANGAGDLASRVRALKAAGRAEQAVHLVRGETGMGEREAVLFVEAL</sequence>
<protein>
    <recommendedName>
        <fullName evidence="5">Ribosomal protein L7/L12 C-terminal domain-containing protein</fullName>
    </recommendedName>
</protein>
<feature type="region of interest" description="Disordered" evidence="1">
    <location>
        <begin position="34"/>
        <end position="53"/>
    </location>
</feature>
<dbReference type="Proteomes" id="UP001499930">
    <property type="component" value="Unassembled WGS sequence"/>
</dbReference>
<dbReference type="RefSeq" id="WP_344907261.1">
    <property type="nucleotide sequence ID" value="NZ_BAAAWD010000030.1"/>
</dbReference>
<proteinExistence type="predicted"/>
<dbReference type="EMBL" id="BAAAWD010000030">
    <property type="protein sequence ID" value="GAA3040028.1"/>
    <property type="molecule type" value="Genomic_DNA"/>
</dbReference>
<evidence type="ECO:0000313" key="4">
    <source>
        <dbReference type="Proteomes" id="UP001499930"/>
    </source>
</evidence>
<keyword evidence="4" id="KW-1185">Reference proteome</keyword>
<evidence type="ECO:0000256" key="1">
    <source>
        <dbReference type="SAM" id="MobiDB-lite"/>
    </source>
</evidence>
<evidence type="ECO:0000256" key="2">
    <source>
        <dbReference type="SAM" id="Phobius"/>
    </source>
</evidence>
<evidence type="ECO:0000313" key="3">
    <source>
        <dbReference type="EMBL" id="GAA3040028.1"/>
    </source>
</evidence>